<dbReference type="EMBL" id="VFSV01000043">
    <property type="protein sequence ID" value="TRD15432.1"/>
    <property type="molecule type" value="Genomic_DNA"/>
</dbReference>
<gene>
    <name evidence="2" type="ORF">FEV53_16415</name>
</gene>
<protein>
    <submittedName>
        <fullName evidence="2">Uncharacterized protein</fullName>
    </submittedName>
</protein>
<name>A0A547PMQ6_9RHOB</name>
<evidence type="ECO:0000313" key="2">
    <source>
        <dbReference type="EMBL" id="TRD15432.1"/>
    </source>
</evidence>
<sequence>MPRSLDLNRLKQFEAPRAEPAVAPVDPGPERWPSREPVRDGQISIKAPLDVIERFRKLCKDDRRTYADMLSILMDAYEDRT</sequence>
<comment type="caution">
    <text evidence="2">The sequence shown here is derived from an EMBL/GenBank/DDBJ whole genome shotgun (WGS) entry which is preliminary data.</text>
</comment>
<evidence type="ECO:0000313" key="3">
    <source>
        <dbReference type="Proteomes" id="UP000318590"/>
    </source>
</evidence>
<feature type="region of interest" description="Disordered" evidence="1">
    <location>
        <begin position="16"/>
        <end position="39"/>
    </location>
</feature>
<dbReference type="OrthoDB" id="7925850at2"/>
<accession>A0A547PMQ6</accession>
<reference evidence="2 3" key="1">
    <citation type="submission" date="2019-06" db="EMBL/GenBank/DDBJ databases">
        <title>Paenimaribius caenipelagi gen. nov., sp. nov., isolated from a tidal flat.</title>
        <authorList>
            <person name="Yoon J.-H."/>
        </authorList>
    </citation>
    <scope>NUCLEOTIDE SEQUENCE [LARGE SCALE GENOMIC DNA]</scope>
    <source>
        <strain evidence="2 3">JBTF-M29</strain>
    </source>
</reference>
<dbReference type="RefSeq" id="WP_142835862.1">
    <property type="nucleotide sequence ID" value="NZ_VFSV01000043.1"/>
</dbReference>
<organism evidence="2 3">
    <name type="scientific">Palleronia caenipelagi</name>
    <dbReference type="NCBI Taxonomy" id="2489174"/>
    <lineage>
        <taxon>Bacteria</taxon>
        <taxon>Pseudomonadati</taxon>
        <taxon>Pseudomonadota</taxon>
        <taxon>Alphaproteobacteria</taxon>
        <taxon>Rhodobacterales</taxon>
        <taxon>Roseobacteraceae</taxon>
        <taxon>Palleronia</taxon>
    </lineage>
</organism>
<evidence type="ECO:0000256" key="1">
    <source>
        <dbReference type="SAM" id="MobiDB-lite"/>
    </source>
</evidence>
<keyword evidence="3" id="KW-1185">Reference proteome</keyword>
<proteinExistence type="predicted"/>
<feature type="compositionally biased region" description="Basic and acidic residues" evidence="1">
    <location>
        <begin position="28"/>
        <end position="39"/>
    </location>
</feature>
<dbReference type="AlphaFoldDB" id="A0A547PMQ6"/>
<dbReference type="Proteomes" id="UP000318590">
    <property type="component" value="Unassembled WGS sequence"/>
</dbReference>